<keyword evidence="2" id="KW-1185">Reference proteome</keyword>
<dbReference type="Proteomes" id="UP000208104">
    <property type="component" value="Segment"/>
</dbReference>
<dbReference type="EMBL" id="KT151955">
    <property type="protein sequence ID" value="ALA07261.1"/>
    <property type="molecule type" value="Genomic_DNA"/>
</dbReference>
<proteinExistence type="predicted"/>
<dbReference type="GeneID" id="26626080"/>
<protein>
    <submittedName>
        <fullName evidence="1">Uncharacterized protein</fullName>
    </submittedName>
</protein>
<gene>
    <name evidence="1" type="ORF">JENST_132</name>
</gene>
<organism evidence="1 2">
    <name type="scientific">Brevibacillus phage Jenst</name>
    <dbReference type="NCBI Taxonomy" id="1691954"/>
    <lineage>
        <taxon>Viruses</taxon>
        <taxon>Duplodnaviria</taxon>
        <taxon>Heunggongvirae</taxon>
        <taxon>Uroviricota</taxon>
        <taxon>Caudoviricetes</taxon>
        <taxon>Jenstvirus</taxon>
        <taxon>Jenstvirus jenst</taxon>
    </lineage>
</organism>
<evidence type="ECO:0000313" key="1">
    <source>
        <dbReference type="EMBL" id="ALA07261.1"/>
    </source>
</evidence>
<name>A0A0K2CND0_9CAUD</name>
<dbReference type="KEGG" id="vg:26626080"/>
<evidence type="ECO:0000313" key="2">
    <source>
        <dbReference type="Proteomes" id="UP000208104"/>
    </source>
</evidence>
<accession>A0A0K2CND0</accession>
<dbReference type="RefSeq" id="YP_009199193.1">
    <property type="nucleotide sequence ID" value="NC_028805.1"/>
</dbReference>
<sequence length="41" mass="4717">MKKCPHCNEEITYETVQTLSENYVYVEINKLTGEVIVHGGF</sequence>
<reference evidence="1 2" key="1">
    <citation type="journal article" date="2015" name="Genome Announc.">
        <title>Genome Sequences of Five Additional Brevibacillus laterosporus Bacteriophages.</title>
        <authorList>
            <person name="Merrill B.D."/>
            <person name="Berg J.A."/>
            <person name="Graves K.A."/>
            <person name="Ward A.T."/>
            <person name="Hilton J.A."/>
            <person name="Wake B.N."/>
            <person name="Grose J.H."/>
            <person name="Breakwell D.P."/>
            <person name="Burnett S.H."/>
        </authorList>
    </citation>
    <scope>NUCLEOTIDE SEQUENCE [LARGE SCALE GENOMIC DNA]</scope>
</reference>